<dbReference type="GO" id="GO:0009408">
    <property type="term" value="P:response to heat"/>
    <property type="evidence" value="ECO:0007669"/>
    <property type="project" value="TreeGrafter"/>
</dbReference>
<keyword evidence="2" id="KW-0677">Repeat</keyword>
<keyword evidence="4" id="KW-0041">Annexin</keyword>
<name>A0AAE1YHV6_9LAMI</name>
<keyword evidence="8" id="KW-1185">Reference proteome</keyword>
<feature type="binding site" evidence="6">
    <location>
        <position position="26"/>
    </location>
    <ligand>
        <name>Ca(2+)</name>
        <dbReference type="ChEBI" id="CHEBI:29108"/>
        <label>1</label>
    </ligand>
</feature>
<dbReference type="PROSITE" id="PS51897">
    <property type="entry name" value="ANNEXIN_2"/>
    <property type="match status" value="4"/>
</dbReference>
<dbReference type="PANTHER" id="PTHR10502">
    <property type="entry name" value="ANNEXIN"/>
    <property type="match status" value="1"/>
</dbReference>
<dbReference type="InterPro" id="IPR009118">
    <property type="entry name" value="AnnexinD_plant"/>
</dbReference>
<comment type="caution">
    <text evidence="7">The sequence shown here is derived from an EMBL/GenBank/DDBJ whole genome shotgun (WGS) entry which is preliminary data.</text>
</comment>
<gene>
    <name evidence="7" type="ORF">Salat_1358200</name>
</gene>
<feature type="binding site" evidence="6">
    <location>
        <position position="300"/>
    </location>
    <ligand>
        <name>Ca(2+)</name>
        <dbReference type="ChEBI" id="CHEBI:29108"/>
        <label>1</label>
    </ligand>
</feature>
<evidence type="ECO:0000256" key="3">
    <source>
        <dbReference type="ARBA" id="ARBA00022837"/>
    </source>
</evidence>
<dbReference type="PRINTS" id="PR00196">
    <property type="entry name" value="ANNEXIN"/>
</dbReference>
<dbReference type="InterPro" id="IPR018502">
    <property type="entry name" value="Annexin_repeat"/>
</dbReference>
<feature type="binding site" evidence="6">
    <location>
        <position position="28"/>
    </location>
    <ligand>
        <name>Ca(2+)</name>
        <dbReference type="ChEBI" id="CHEBI:29108"/>
        <label>1</label>
    </ligand>
</feature>
<dbReference type="FunFam" id="1.10.220.10:FF:000008">
    <property type="entry name" value="Annexin"/>
    <property type="match status" value="1"/>
</dbReference>
<dbReference type="Gene3D" id="1.10.220.10">
    <property type="entry name" value="Annexin"/>
    <property type="match status" value="4"/>
</dbReference>
<feature type="binding site" evidence="6">
    <location>
        <position position="299"/>
    </location>
    <ligand>
        <name>Ca(2+)</name>
        <dbReference type="ChEBI" id="CHEBI:29108"/>
        <label>1</label>
    </ligand>
</feature>
<dbReference type="GO" id="GO:0005737">
    <property type="term" value="C:cytoplasm"/>
    <property type="evidence" value="ECO:0007669"/>
    <property type="project" value="TreeGrafter"/>
</dbReference>
<evidence type="ECO:0000256" key="4">
    <source>
        <dbReference type="ARBA" id="ARBA00023216"/>
    </source>
</evidence>
<feature type="binding site" evidence="6">
    <location>
        <position position="24"/>
    </location>
    <ligand>
        <name>Ca(2+)</name>
        <dbReference type="ChEBI" id="CHEBI:29108"/>
        <label>1</label>
    </ligand>
</feature>
<dbReference type="SUPFAM" id="SSF47874">
    <property type="entry name" value="Annexin"/>
    <property type="match status" value="1"/>
</dbReference>
<dbReference type="PRINTS" id="PR01814">
    <property type="entry name" value="ANNEXINPLANT"/>
</dbReference>
<dbReference type="GO" id="GO:0005544">
    <property type="term" value="F:calcium-dependent phospholipid binding"/>
    <property type="evidence" value="ECO:0007669"/>
    <property type="project" value="UniProtKB-KW"/>
</dbReference>
<evidence type="ECO:0000256" key="6">
    <source>
        <dbReference type="PIRSR" id="PIRSR609118-1"/>
    </source>
</evidence>
<feature type="binding site" evidence="6">
    <location>
        <position position="305"/>
    </location>
    <ligand>
        <name>Ca(2+)</name>
        <dbReference type="ChEBI" id="CHEBI:29108"/>
        <label>1</label>
    </ligand>
</feature>
<dbReference type="GO" id="GO:0009409">
    <property type="term" value="P:response to cold"/>
    <property type="evidence" value="ECO:0007669"/>
    <property type="project" value="TreeGrafter"/>
</dbReference>
<evidence type="ECO:0000313" key="7">
    <source>
        <dbReference type="EMBL" id="KAK4430575.1"/>
    </source>
</evidence>
<dbReference type="InterPro" id="IPR037104">
    <property type="entry name" value="Annexin_sf"/>
</dbReference>
<dbReference type="InterPro" id="IPR001464">
    <property type="entry name" value="Annexin"/>
</dbReference>
<sequence length="317" mass="35627">MATLKVPANVPPPEEDAQKLKKAFAGWGTDEEGIIGILSHRNGAQRKLIREAYAAAHGEDLLKELEKELSGDFLRAILLWTLDPVERDAHLANEATKKLTGSNLVIMEIACTRSSYDLFKVRQAYHARYKKSLEEDVAHHTTGDFRKLLVPLVSAFRYEGDEIDMMLAKSEAKILHGKITGKAYADEELIRILTTRSKAQLNATLNQYNDHFGNAITKDLKADDPKDEYLRFLRATIKCLTSPEKYYEKTLRLAISGLGTDEWALTRVIVTQAEVNLQRIKEEYHKRNSVTLAHAIAGDTSGDYEKFLLALVGNENA</sequence>
<feature type="binding site" evidence="6">
    <location>
        <position position="259"/>
    </location>
    <ligand>
        <name>Ca(2+)</name>
        <dbReference type="ChEBI" id="CHEBI:29108"/>
        <label>1</label>
    </ligand>
</feature>
<dbReference type="GO" id="GO:0001786">
    <property type="term" value="F:phosphatidylserine binding"/>
    <property type="evidence" value="ECO:0007669"/>
    <property type="project" value="TreeGrafter"/>
</dbReference>
<feature type="binding site" evidence="6">
    <location>
        <position position="297"/>
    </location>
    <ligand>
        <name>Ca(2+)</name>
        <dbReference type="ChEBI" id="CHEBI:29108"/>
        <label>2</label>
    </ligand>
</feature>
<evidence type="ECO:0000313" key="8">
    <source>
        <dbReference type="Proteomes" id="UP001293254"/>
    </source>
</evidence>
<accession>A0AAE1YHV6</accession>
<evidence type="ECO:0000256" key="2">
    <source>
        <dbReference type="ARBA" id="ARBA00022737"/>
    </source>
</evidence>
<evidence type="ECO:0000256" key="1">
    <source>
        <dbReference type="ARBA" id="ARBA00022723"/>
    </source>
</evidence>
<dbReference type="EMBL" id="JACGWO010000004">
    <property type="protein sequence ID" value="KAK4430575.1"/>
    <property type="molecule type" value="Genomic_DNA"/>
</dbReference>
<feature type="binding site" evidence="6">
    <location>
        <position position="255"/>
    </location>
    <ligand>
        <name>Ca(2+)</name>
        <dbReference type="ChEBI" id="CHEBI:29108"/>
        <label>2</label>
    </ligand>
</feature>
<dbReference type="GO" id="GO:0009414">
    <property type="term" value="P:response to water deprivation"/>
    <property type="evidence" value="ECO:0007669"/>
    <property type="project" value="TreeGrafter"/>
</dbReference>
<dbReference type="AlphaFoldDB" id="A0AAE1YHV6"/>
<feature type="binding site" evidence="6">
    <location>
        <position position="68"/>
    </location>
    <ligand>
        <name>Ca(2+)</name>
        <dbReference type="ChEBI" id="CHEBI:29108"/>
        <label>1</label>
    </ligand>
</feature>
<keyword evidence="1 6" id="KW-0479">Metal-binding</keyword>
<proteinExistence type="predicted"/>
<dbReference type="PANTHER" id="PTHR10502:SF220">
    <property type="entry name" value="ANNEXIN D2"/>
    <property type="match status" value="1"/>
</dbReference>
<dbReference type="FunFam" id="1.10.220.10:FF:000001">
    <property type="entry name" value="Annexin"/>
    <property type="match status" value="1"/>
</dbReference>
<keyword evidence="3 6" id="KW-0106">Calcium</keyword>
<dbReference type="FunFam" id="1.10.220.10:FF:000006">
    <property type="entry name" value="Annexin"/>
    <property type="match status" value="1"/>
</dbReference>
<evidence type="ECO:0000256" key="5">
    <source>
        <dbReference type="ARBA" id="ARBA00023302"/>
    </source>
</evidence>
<dbReference type="GO" id="GO:0005509">
    <property type="term" value="F:calcium ion binding"/>
    <property type="evidence" value="ECO:0007669"/>
    <property type="project" value="InterPro"/>
</dbReference>
<reference evidence="7" key="1">
    <citation type="submission" date="2020-06" db="EMBL/GenBank/DDBJ databases">
        <authorList>
            <person name="Li T."/>
            <person name="Hu X."/>
            <person name="Zhang T."/>
            <person name="Song X."/>
            <person name="Zhang H."/>
            <person name="Dai N."/>
            <person name="Sheng W."/>
            <person name="Hou X."/>
            <person name="Wei L."/>
        </authorList>
    </citation>
    <scope>NUCLEOTIDE SEQUENCE</scope>
    <source>
        <strain evidence="7">3651</strain>
        <tissue evidence="7">Leaf</tissue>
    </source>
</reference>
<dbReference type="Pfam" id="PF00191">
    <property type="entry name" value="Annexin"/>
    <property type="match status" value="4"/>
</dbReference>
<dbReference type="Proteomes" id="UP001293254">
    <property type="component" value="Unassembled WGS sequence"/>
</dbReference>
<dbReference type="FunFam" id="1.10.220.10:FF:000009">
    <property type="entry name" value="Annexin"/>
    <property type="match status" value="1"/>
</dbReference>
<dbReference type="SMART" id="SM00335">
    <property type="entry name" value="ANX"/>
    <property type="match status" value="4"/>
</dbReference>
<reference evidence="7" key="2">
    <citation type="journal article" date="2024" name="Plant">
        <title>Genomic evolution and insights into agronomic trait innovations of Sesamum species.</title>
        <authorList>
            <person name="Miao H."/>
            <person name="Wang L."/>
            <person name="Qu L."/>
            <person name="Liu H."/>
            <person name="Sun Y."/>
            <person name="Le M."/>
            <person name="Wang Q."/>
            <person name="Wei S."/>
            <person name="Zheng Y."/>
            <person name="Lin W."/>
            <person name="Duan Y."/>
            <person name="Cao H."/>
            <person name="Xiong S."/>
            <person name="Wang X."/>
            <person name="Wei L."/>
            <person name="Li C."/>
            <person name="Ma Q."/>
            <person name="Ju M."/>
            <person name="Zhao R."/>
            <person name="Li G."/>
            <person name="Mu C."/>
            <person name="Tian Q."/>
            <person name="Mei H."/>
            <person name="Zhang T."/>
            <person name="Gao T."/>
            <person name="Zhang H."/>
        </authorList>
    </citation>
    <scope>NUCLEOTIDE SEQUENCE</scope>
    <source>
        <strain evidence="7">3651</strain>
    </source>
</reference>
<keyword evidence="5" id="KW-0111">Calcium/phospholipid-binding</keyword>
<dbReference type="GO" id="GO:0009651">
    <property type="term" value="P:response to salt stress"/>
    <property type="evidence" value="ECO:0007669"/>
    <property type="project" value="TreeGrafter"/>
</dbReference>
<protein>
    <submittedName>
        <fullName evidence="7">Annexin D2</fullName>
    </submittedName>
</protein>
<dbReference type="GO" id="GO:0005886">
    <property type="term" value="C:plasma membrane"/>
    <property type="evidence" value="ECO:0007669"/>
    <property type="project" value="TreeGrafter"/>
</dbReference>
<organism evidence="7 8">
    <name type="scientific">Sesamum alatum</name>
    <dbReference type="NCBI Taxonomy" id="300844"/>
    <lineage>
        <taxon>Eukaryota</taxon>
        <taxon>Viridiplantae</taxon>
        <taxon>Streptophyta</taxon>
        <taxon>Embryophyta</taxon>
        <taxon>Tracheophyta</taxon>
        <taxon>Spermatophyta</taxon>
        <taxon>Magnoliopsida</taxon>
        <taxon>eudicotyledons</taxon>
        <taxon>Gunneridae</taxon>
        <taxon>Pentapetalae</taxon>
        <taxon>asterids</taxon>
        <taxon>lamiids</taxon>
        <taxon>Lamiales</taxon>
        <taxon>Pedaliaceae</taxon>
        <taxon>Sesamum</taxon>
    </lineage>
</organism>